<organism evidence="4 5">
    <name type="scientific">Pseudomonas lundensis</name>
    <dbReference type="NCBI Taxonomy" id="86185"/>
    <lineage>
        <taxon>Bacteria</taxon>
        <taxon>Pseudomonadati</taxon>
        <taxon>Pseudomonadota</taxon>
        <taxon>Gammaproteobacteria</taxon>
        <taxon>Pseudomonadales</taxon>
        <taxon>Pseudomonadaceae</taxon>
        <taxon>Pseudomonas</taxon>
    </lineage>
</organism>
<evidence type="ECO:0000313" key="4">
    <source>
        <dbReference type="EMBL" id="SOB52259.1"/>
    </source>
</evidence>
<dbReference type="Pfam" id="PF03389">
    <property type="entry name" value="MobA_MobL"/>
    <property type="match status" value="1"/>
</dbReference>
<dbReference type="Gene3D" id="3.30.930.30">
    <property type="match status" value="1"/>
</dbReference>
<name>A0AAX2H667_9PSED</name>
<evidence type="ECO:0000259" key="3">
    <source>
        <dbReference type="Pfam" id="PF03389"/>
    </source>
</evidence>
<comment type="caution">
    <text evidence="4">The sequence shown here is derived from an EMBL/GenBank/DDBJ whole genome shotgun (WGS) entry which is preliminary data.</text>
</comment>
<sequence length="223" mass="24370">MGNSLLEHLRRVVGRNFGLHHLWQDGQHVASFSSEGMAPQPPAELWNRVEAAEVRKNARVAREVLVALRAELSPAQRRELTQGIAQALADRYGTAGTLAAHTPDREGDQRNHHAHILMTTRRLEPSGALGEKTRELDDVKRGPLGTVTRLQANNDRRQLTADRDELGAVSAQIIDIEQARAAVREVEMAGKTSALIIEKATRIAVSEAVSGALAAVRDEVVKP</sequence>
<dbReference type="Proteomes" id="UP000219564">
    <property type="component" value="Unassembled WGS sequence"/>
</dbReference>
<feature type="domain" description="MobA/MobL protein" evidence="3">
    <location>
        <begin position="43"/>
        <end position="144"/>
    </location>
</feature>
<evidence type="ECO:0000313" key="5">
    <source>
        <dbReference type="Proteomes" id="UP000219564"/>
    </source>
</evidence>
<evidence type="ECO:0000256" key="2">
    <source>
        <dbReference type="ARBA" id="ARBA00022971"/>
    </source>
</evidence>
<accession>A0AAX2H667</accession>
<reference evidence="4 5" key="1">
    <citation type="submission" date="2017-08" db="EMBL/GenBank/DDBJ databases">
        <authorList>
            <person name="Chaillou S."/>
        </authorList>
    </citation>
    <scope>NUCLEOTIDE SEQUENCE [LARGE SCALE GENOMIC DNA]</scope>
    <source>
        <strain evidence="4 5">MFPA15A1205</strain>
    </source>
</reference>
<dbReference type="EMBL" id="OBKZ01000016">
    <property type="protein sequence ID" value="SOB52259.1"/>
    <property type="molecule type" value="Genomic_DNA"/>
</dbReference>
<evidence type="ECO:0000256" key="1">
    <source>
        <dbReference type="ARBA" id="ARBA00010873"/>
    </source>
</evidence>
<gene>
    <name evidence="4" type="ORF">PLUA15_230002</name>
</gene>
<comment type="similarity">
    <text evidence="1">Belongs to the MobA/MobL family.</text>
</comment>
<protein>
    <recommendedName>
        <fullName evidence="3">MobA/MobL protein domain-containing protein</fullName>
    </recommendedName>
</protein>
<keyword evidence="2" id="KW-0184">Conjugation</keyword>
<dbReference type="InterPro" id="IPR005053">
    <property type="entry name" value="MobA_MobL"/>
</dbReference>
<dbReference type="AlphaFoldDB" id="A0AAX2H667"/>
<proteinExistence type="inferred from homology"/>
<dbReference type="RefSeq" id="WP_257016720.1">
    <property type="nucleotide sequence ID" value="NZ_OBKZ01000016.1"/>
</dbReference>